<protein>
    <recommendedName>
        <fullName evidence="1">D-lactate dehydratase</fullName>
        <ecNumber evidence="1">4.2.1.130</ecNumber>
    </recommendedName>
</protein>
<gene>
    <name evidence="6" type="ORF">H2204_015274</name>
</gene>
<accession>A0AA38XD83</accession>
<keyword evidence="2" id="KW-0346">Stress response</keyword>
<dbReference type="InterPro" id="IPR029062">
    <property type="entry name" value="Class_I_gatase-like"/>
</dbReference>
<dbReference type="GO" id="GO:0005737">
    <property type="term" value="C:cytoplasm"/>
    <property type="evidence" value="ECO:0007669"/>
    <property type="project" value="TreeGrafter"/>
</dbReference>
<keyword evidence="3" id="KW-0456">Lyase</keyword>
<dbReference type="AlphaFoldDB" id="A0AA38XD83"/>
<dbReference type="PANTHER" id="PTHR48094:SF11">
    <property type="entry name" value="GLUTATHIONE-INDEPENDENT GLYOXALASE HSP31-RELATED"/>
    <property type="match status" value="1"/>
</dbReference>
<evidence type="ECO:0000313" key="6">
    <source>
        <dbReference type="EMBL" id="KAJ9611008.1"/>
    </source>
</evidence>
<comment type="caution">
    <text evidence="6">The sequence shown here is derived from an EMBL/GenBank/DDBJ whole genome shotgun (WGS) entry which is preliminary data.</text>
</comment>
<dbReference type="Gene3D" id="3.40.50.880">
    <property type="match status" value="1"/>
</dbReference>
<comment type="similarity">
    <text evidence="4">Belongs to the peptidase C56 family. HSP31-like subfamily.</text>
</comment>
<dbReference type="InterPro" id="IPR050325">
    <property type="entry name" value="Prot/Nucl_acid_deglycase"/>
</dbReference>
<evidence type="ECO:0000256" key="4">
    <source>
        <dbReference type="ARBA" id="ARBA00038493"/>
    </source>
</evidence>
<dbReference type="EMBL" id="JAPDRN010000231">
    <property type="protein sequence ID" value="KAJ9611008.1"/>
    <property type="molecule type" value="Genomic_DNA"/>
</dbReference>
<dbReference type="CDD" id="cd03141">
    <property type="entry name" value="GATase1_Hsp31_like"/>
    <property type="match status" value="1"/>
</dbReference>
<dbReference type="SUPFAM" id="SSF52317">
    <property type="entry name" value="Class I glutamine amidotransferase-like"/>
    <property type="match status" value="1"/>
</dbReference>
<dbReference type="GO" id="GO:0019172">
    <property type="term" value="F:glyoxalase III activity"/>
    <property type="evidence" value="ECO:0007669"/>
    <property type="project" value="UniProtKB-EC"/>
</dbReference>
<evidence type="ECO:0000313" key="7">
    <source>
        <dbReference type="Proteomes" id="UP001172681"/>
    </source>
</evidence>
<dbReference type="EC" id="4.2.1.130" evidence="1"/>
<evidence type="ECO:0000256" key="5">
    <source>
        <dbReference type="ARBA" id="ARBA00048082"/>
    </source>
</evidence>
<sequence length="237" mass="25840">MSAAKPAVLMVISSHKPGWYLPELAHPFDILEPYCNITIASHLGGDAPPDQKSVELFKNDEICARFYETKQDLWKNSQKLEDFKGNAERFDAICFIGGYGPMFDVIDSKAAEEVILDFYNQKKLLSGICHGSAAFAHVRDPSSGKFIIDGHKAVGVSNKECELLFPATGVVEPWSVETELDKATGGKYEKAENPFDGHVVVSKSADGRTFITGQNPASGLGLGKAIYEELFGKTYGA</sequence>
<comment type="catalytic activity">
    <reaction evidence="5">
        <text>methylglyoxal + H2O = (R)-lactate + H(+)</text>
        <dbReference type="Rhea" id="RHEA:27754"/>
        <dbReference type="ChEBI" id="CHEBI:15377"/>
        <dbReference type="ChEBI" id="CHEBI:15378"/>
        <dbReference type="ChEBI" id="CHEBI:16004"/>
        <dbReference type="ChEBI" id="CHEBI:17158"/>
        <dbReference type="EC" id="4.2.1.130"/>
    </reaction>
</comment>
<dbReference type="GO" id="GO:0019243">
    <property type="term" value="P:methylglyoxal catabolic process to D-lactate via S-lactoyl-glutathione"/>
    <property type="evidence" value="ECO:0007669"/>
    <property type="project" value="TreeGrafter"/>
</dbReference>
<keyword evidence="7" id="KW-1185">Reference proteome</keyword>
<name>A0AA38XD83_9EURO</name>
<dbReference type="PANTHER" id="PTHR48094">
    <property type="entry name" value="PROTEIN/NUCLEIC ACID DEGLYCASE DJ-1-RELATED"/>
    <property type="match status" value="1"/>
</dbReference>
<evidence type="ECO:0000256" key="3">
    <source>
        <dbReference type="ARBA" id="ARBA00023239"/>
    </source>
</evidence>
<evidence type="ECO:0000256" key="1">
    <source>
        <dbReference type="ARBA" id="ARBA00013134"/>
    </source>
</evidence>
<proteinExistence type="inferred from homology"/>
<reference evidence="6" key="1">
    <citation type="submission" date="2022-10" db="EMBL/GenBank/DDBJ databases">
        <title>Culturing micro-colonial fungi from biological soil crusts in the Mojave desert and describing Neophaeococcomyces mojavensis, and introducing the new genera and species Taxawa tesnikishii.</title>
        <authorList>
            <person name="Kurbessoian T."/>
            <person name="Stajich J.E."/>
        </authorList>
    </citation>
    <scope>NUCLEOTIDE SEQUENCE</scope>
    <source>
        <strain evidence="6">TK_35</strain>
    </source>
</reference>
<evidence type="ECO:0000256" key="2">
    <source>
        <dbReference type="ARBA" id="ARBA00023016"/>
    </source>
</evidence>
<organism evidence="6 7">
    <name type="scientific">Knufia peltigerae</name>
    <dbReference type="NCBI Taxonomy" id="1002370"/>
    <lineage>
        <taxon>Eukaryota</taxon>
        <taxon>Fungi</taxon>
        <taxon>Dikarya</taxon>
        <taxon>Ascomycota</taxon>
        <taxon>Pezizomycotina</taxon>
        <taxon>Eurotiomycetes</taxon>
        <taxon>Chaetothyriomycetidae</taxon>
        <taxon>Chaetothyriales</taxon>
        <taxon>Trichomeriaceae</taxon>
        <taxon>Knufia</taxon>
    </lineage>
</organism>
<dbReference type="Proteomes" id="UP001172681">
    <property type="component" value="Unassembled WGS sequence"/>
</dbReference>